<organism evidence="2 3">
    <name type="scientific">Suillus luteus UH-Slu-Lm8-n1</name>
    <dbReference type="NCBI Taxonomy" id="930992"/>
    <lineage>
        <taxon>Eukaryota</taxon>
        <taxon>Fungi</taxon>
        <taxon>Dikarya</taxon>
        <taxon>Basidiomycota</taxon>
        <taxon>Agaricomycotina</taxon>
        <taxon>Agaricomycetes</taxon>
        <taxon>Agaricomycetidae</taxon>
        <taxon>Boletales</taxon>
        <taxon>Suillineae</taxon>
        <taxon>Suillaceae</taxon>
        <taxon>Suillus</taxon>
    </lineage>
</organism>
<dbReference type="HOGENOM" id="CLU_2984786_0_0_1"/>
<reference evidence="2 3" key="1">
    <citation type="submission" date="2014-04" db="EMBL/GenBank/DDBJ databases">
        <authorList>
            <consortium name="DOE Joint Genome Institute"/>
            <person name="Kuo A."/>
            <person name="Ruytinx J."/>
            <person name="Rineau F."/>
            <person name="Colpaert J."/>
            <person name="Kohler A."/>
            <person name="Nagy L.G."/>
            <person name="Floudas D."/>
            <person name="Copeland A."/>
            <person name="Barry K.W."/>
            <person name="Cichocki N."/>
            <person name="Veneault-Fourrey C."/>
            <person name="LaButti K."/>
            <person name="Lindquist E.A."/>
            <person name="Lipzen A."/>
            <person name="Lundell T."/>
            <person name="Morin E."/>
            <person name="Murat C."/>
            <person name="Sun H."/>
            <person name="Tunlid A."/>
            <person name="Henrissat B."/>
            <person name="Grigoriev I.V."/>
            <person name="Hibbett D.S."/>
            <person name="Martin F."/>
            <person name="Nordberg H.P."/>
            <person name="Cantor M.N."/>
            <person name="Hua S.X."/>
        </authorList>
    </citation>
    <scope>NUCLEOTIDE SEQUENCE [LARGE SCALE GENOMIC DNA]</scope>
    <source>
        <strain evidence="2 3">UH-Slu-Lm8-n1</strain>
    </source>
</reference>
<evidence type="ECO:0000313" key="3">
    <source>
        <dbReference type="Proteomes" id="UP000054485"/>
    </source>
</evidence>
<accession>A0A0D0ALA1</accession>
<dbReference type="EMBL" id="KN835233">
    <property type="protein sequence ID" value="KIK42631.1"/>
    <property type="molecule type" value="Genomic_DNA"/>
</dbReference>
<feature type="compositionally biased region" description="Polar residues" evidence="1">
    <location>
        <begin position="46"/>
        <end position="58"/>
    </location>
</feature>
<evidence type="ECO:0000313" key="2">
    <source>
        <dbReference type="EMBL" id="KIK42631.1"/>
    </source>
</evidence>
<feature type="region of interest" description="Disordered" evidence="1">
    <location>
        <begin position="1"/>
        <end position="21"/>
    </location>
</feature>
<keyword evidence="3" id="KW-1185">Reference proteome</keyword>
<dbReference type="AlphaFoldDB" id="A0A0D0ALA1"/>
<name>A0A0D0ALA1_9AGAM</name>
<proteinExistence type="predicted"/>
<reference evidence="3" key="2">
    <citation type="submission" date="2015-01" db="EMBL/GenBank/DDBJ databases">
        <title>Evolutionary Origins and Diversification of the Mycorrhizal Mutualists.</title>
        <authorList>
            <consortium name="DOE Joint Genome Institute"/>
            <consortium name="Mycorrhizal Genomics Consortium"/>
            <person name="Kohler A."/>
            <person name="Kuo A."/>
            <person name="Nagy L.G."/>
            <person name="Floudas D."/>
            <person name="Copeland A."/>
            <person name="Barry K.W."/>
            <person name="Cichocki N."/>
            <person name="Veneault-Fourrey C."/>
            <person name="LaButti K."/>
            <person name="Lindquist E.A."/>
            <person name="Lipzen A."/>
            <person name="Lundell T."/>
            <person name="Morin E."/>
            <person name="Murat C."/>
            <person name="Riley R."/>
            <person name="Ohm R."/>
            <person name="Sun H."/>
            <person name="Tunlid A."/>
            <person name="Henrissat B."/>
            <person name="Grigoriev I.V."/>
            <person name="Hibbett D.S."/>
            <person name="Martin F."/>
        </authorList>
    </citation>
    <scope>NUCLEOTIDE SEQUENCE [LARGE SCALE GENOMIC DNA]</scope>
    <source>
        <strain evidence="3">UH-Slu-Lm8-n1</strain>
    </source>
</reference>
<dbReference type="InParanoid" id="A0A0D0ALA1"/>
<feature type="compositionally biased region" description="Polar residues" evidence="1">
    <location>
        <begin position="1"/>
        <end position="14"/>
    </location>
</feature>
<gene>
    <name evidence="2" type="ORF">CY34DRAFT_804694</name>
</gene>
<dbReference type="Proteomes" id="UP000054485">
    <property type="component" value="Unassembled WGS sequence"/>
</dbReference>
<feature type="non-terminal residue" evidence="2">
    <location>
        <position position="58"/>
    </location>
</feature>
<feature type="region of interest" description="Disordered" evidence="1">
    <location>
        <begin position="39"/>
        <end position="58"/>
    </location>
</feature>
<sequence>MCTCSPSDSSSIKETSGVPLLKDVHSMQPRVVVNTCLRPHRLSGAHNKTNAQTSPQAL</sequence>
<evidence type="ECO:0000256" key="1">
    <source>
        <dbReference type="SAM" id="MobiDB-lite"/>
    </source>
</evidence>
<protein>
    <submittedName>
        <fullName evidence="2">Uncharacterized protein</fullName>
    </submittedName>
</protein>